<comment type="caution">
    <text evidence="3">The sequence shown here is derived from an EMBL/GenBank/DDBJ whole genome shotgun (WGS) entry which is preliminary data.</text>
</comment>
<sequence length="78" mass="8102">MFLAVLRAKAESAGRTVVEVNPANTSRTCAVCGHCHADNRRTQAAFTCVACGHAAHADVNAAVNILRVGLARQADEAA</sequence>
<feature type="domain" description="Cas12f1-like TNB" evidence="2">
    <location>
        <begin position="1"/>
        <end position="65"/>
    </location>
</feature>
<dbReference type="AlphaFoldDB" id="A0A1S1PDR6"/>
<protein>
    <recommendedName>
        <fullName evidence="2">Cas12f1-like TNB domain-containing protein</fullName>
    </recommendedName>
</protein>
<organism evidence="3 4">
    <name type="scientific">Parafrankia soli</name>
    <dbReference type="NCBI Taxonomy" id="2599596"/>
    <lineage>
        <taxon>Bacteria</taxon>
        <taxon>Bacillati</taxon>
        <taxon>Actinomycetota</taxon>
        <taxon>Actinomycetes</taxon>
        <taxon>Frankiales</taxon>
        <taxon>Frankiaceae</taxon>
        <taxon>Parafrankia</taxon>
    </lineage>
</organism>
<evidence type="ECO:0000313" key="3">
    <source>
        <dbReference type="EMBL" id="OHV19259.1"/>
    </source>
</evidence>
<dbReference type="Proteomes" id="UP000179769">
    <property type="component" value="Unassembled WGS sequence"/>
</dbReference>
<keyword evidence="1" id="KW-0238">DNA-binding</keyword>
<evidence type="ECO:0000313" key="4">
    <source>
        <dbReference type="Proteomes" id="UP000179769"/>
    </source>
</evidence>
<dbReference type="GO" id="GO:0003677">
    <property type="term" value="F:DNA binding"/>
    <property type="evidence" value="ECO:0007669"/>
    <property type="project" value="UniProtKB-KW"/>
</dbReference>
<reference evidence="4" key="1">
    <citation type="submission" date="2016-07" db="EMBL/GenBank/DDBJ databases">
        <title>Frankia sp. NRRL B-16219 Genome sequencing.</title>
        <authorList>
            <person name="Ghodhbane-Gtari F."/>
            <person name="Swanson E."/>
            <person name="Gueddou A."/>
            <person name="Louati M."/>
            <person name="Nouioui I."/>
            <person name="Hezbri K."/>
            <person name="Abebe-Akele F."/>
            <person name="Simpson S."/>
            <person name="Morris K."/>
            <person name="Thomas K."/>
            <person name="Gtari M."/>
            <person name="Tisa L.S."/>
        </authorList>
    </citation>
    <scope>NUCLEOTIDE SEQUENCE [LARGE SCALE GENOMIC DNA]</scope>
    <source>
        <strain evidence="4">NRRL B-16219</strain>
    </source>
</reference>
<gene>
    <name evidence="3" type="ORF">BBK14_29425</name>
</gene>
<name>A0A1S1PDR6_9ACTN</name>
<evidence type="ECO:0000259" key="2">
    <source>
        <dbReference type="Pfam" id="PF07282"/>
    </source>
</evidence>
<keyword evidence="4" id="KW-1185">Reference proteome</keyword>
<dbReference type="EMBL" id="MAXA01000282">
    <property type="protein sequence ID" value="OHV19259.1"/>
    <property type="molecule type" value="Genomic_DNA"/>
</dbReference>
<accession>A0A1S1PDR6</accession>
<proteinExistence type="predicted"/>
<dbReference type="Pfam" id="PF07282">
    <property type="entry name" value="Cas12f1-like_TNB"/>
    <property type="match status" value="1"/>
</dbReference>
<dbReference type="InterPro" id="IPR010095">
    <property type="entry name" value="Cas12f1-like_TNB"/>
</dbReference>
<evidence type="ECO:0000256" key="1">
    <source>
        <dbReference type="ARBA" id="ARBA00023125"/>
    </source>
</evidence>